<evidence type="ECO:0000313" key="3">
    <source>
        <dbReference type="Proteomes" id="UP000194127"/>
    </source>
</evidence>
<accession>A0A1X6MPU2</accession>
<feature type="transmembrane region" description="Helical" evidence="1">
    <location>
        <begin position="20"/>
        <end position="38"/>
    </location>
</feature>
<keyword evidence="1" id="KW-1133">Transmembrane helix</keyword>
<organism evidence="2 3">
    <name type="scientific">Postia placenta MAD-698-R-SB12</name>
    <dbReference type="NCBI Taxonomy" id="670580"/>
    <lineage>
        <taxon>Eukaryota</taxon>
        <taxon>Fungi</taxon>
        <taxon>Dikarya</taxon>
        <taxon>Basidiomycota</taxon>
        <taxon>Agaricomycotina</taxon>
        <taxon>Agaricomycetes</taxon>
        <taxon>Polyporales</taxon>
        <taxon>Adustoporiaceae</taxon>
        <taxon>Rhodonia</taxon>
    </lineage>
</organism>
<sequence length="370" mass="40631">MPVIMDSPAAIENEVATTIQASMILECCLLAATAVVVYDQVLIIPDMFHVLKRRGFSGVSWILSLNQITLLVKTICSIPVNDAILRAIGNCDQAMGLSFLVIGVTLTTAFNSLRLFAISLHNKSLTAATFLLGIVPAITNIYLYFMSSETSSTFHDTVICSLHTRLSEDTLIKYVRYELLMYITDIGAVEIITRVSAVLSDILAIGGTWYYNISVYKMAYNANIKHSLAYIILRDANISAYTNPNEVTQISQTISLAIEPFVLVLPMLLTTHFMLNLQHASAATSDDTAIQDISFDQSIRRTISLRFASRISDAMGGPLEYMSVSGETLEDEYDDLSDAGEEDQPLSTGYVAVAKDDTDETEEGLLESNI</sequence>
<protein>
    <submittedName>
        <fullName evidence="2">Uncharacterized protein</fullName>
    </submittedName>
</protein>
<dbReference type="EMBL" id="KZ110605">
    <property type="protein sequence ID" value="OSX58212.1"/>
    <property type="molecule type" value="Genomic_DNA"/>
</dbReference>
<name>A0A1X6MPU2_9APHY</name>
<evidence type="ECO:0000313" key="2">
    <source>
        <dbReference type="EMBL" id="OSX58212.1"/>
    </source>
</evidence>
<keyword evidence="3" id="KW-1185">Reference proteome</keyword>
<gene>
    <name evidence="2" type="ORF">POSPLADRAFT_1036326</name>
</gene>
<reference evidence="2 3" key="1">
    <citation type="submission" date="2017-04" db="EMBL/GenBank/DDBJ databases">
        <title>Genome Sequence of the Model Brown-Rot Fungus Postia placenta SB12.</title>
        <authorList>
            <consortium name="DOE Joint Genome Institute"/>
            <person name="Gaskell J."/>
            <person name="Kersten P."/>
            <person name="Larrondo L.F."/>
            <person name="Canessa P."/>
            <person name="Martinez D."/>
            <person name="Hibbett D."/>
            <person name="Schmoll M."/>
            <person name="Kubicek C.P."/>
            <person name="Martinez A.T."/>
            <person name="Yadav J."/>
            <person name="Master E."/>
            <person name="Magnuson J.K."/>
            <person name="James T."/>
            <person name="Yaver D."/>
            <person name="Berka R."/>
            <person name="Labutti K."/>
            <person name="Lipzen A."/>
            <person name="Aerts A."/>
            <person name="Barry K."/>
            <person name="Henrissat B."/>
            <person name="Blanchette R."/>
            <person name="Grigoriev I."/>
            <person name="Cullen D."/>
        </authorList>
    </citation>
    <scope>NUCLEOTIDE SEQUENCE [LARGE SCALE GENOMIC DNA]</scope>
    <source>
        <strain evidence="2 3">MAD-698-R-SB12</strain>
    </source>
</reference>
<keyword evidence="1" id="KW-0472">Membrane</keyword>
<evidence type="ECO:0000256" key="1">
    <source>
        <dbReference type="SAM" id="Phobius"/>
    </source>
</evidence>
<dbReference type="GeneID" id="36322095"/>
<keyword evidence="1" id="KW-0812">Transmembrane</keyword>
<proteinExistence type="predicted"/>
<feature type="transmembrane region" description="Helical" evidence="1">
    <location>
        <begin position="93"/>
        <end position="113"/>
    </location>
</feature>
<feature type="transmembrane region" description="Helical" evidence="1">
    <location>
        <begin position="59"/>
        <end position="81"/>
    </location>
</feature>
<dbReference type="Proteomes" id="UP000194127">
    <property type="component" value="Unassembled WGS sequence"/>
</dbReference>
<dbReference type="AlphaFoldDB" id="A0A1X6MPU2"/>
<dbReference type="OrthoDB" id="10346740at2759"/>
<dbReference type="RefSeq" id="XP_024335006.1">
    <property type="nucleotide sequence ID" value="XM_024477145.1"/>
</dbReference>
<feature type="transmembrane region" description="Helical" evidence="1">
    <location>
        <begin position="125"/>
        <end position="145"/>
    </location>
</feature>